<comment type="function">
    <text evidence="7">Catalyzes the thermodynamically favored C-C bond cleavage of (2R,3S)-2-methylisocitrate to yield pyruvate and succinate.</text>
</comment>
<dbReference type="InterPro" id="IPR015813">
    <property type="entry name" value="Pyrv/PenolPyrv_kinase-like_dom"/>
</dbReference>
<reference evidence="8 9" key="1">
    <citation type="submission" date="2024-04" db="EMBL/GenBank/DDBJ databases">
        <title>WGS of bacteria from Torrens River.</title>
        <authorList>
            <person name="Wyrsch E.R."/>
            <person name="Drigo B."/>
        </authorList>
    </citation>
    <scope>NUCLEOTIDE SEQUENCE [LARGE SCALE GENOMIC DNA]</scope>
    <source>
        <strain evidence="8 9">TWI391</strain>
    </source>
</reference>
<feature type="binding site" evidence="6">
    <location>
        <position position="187"/>
    </location>
    <ligand>
        <name>substrate</name>
    </ligand>
</feature>
<sequence>MIKTPGLLFREAMQQEKPLQVVGTINANHALLAQQAGFQAIYLSGGGVAAGSLGIPDLGITTLEDVLVDVQRITNVCPVPLLVDIDTGFGPSAFNIARTIQSLIKAGAAAVHMEDQVGAKRCGHRPGKELVSKTEMVDRIKAAVDARTDNTFVVGARTDALASEGLEAALDRAIAYKEAGADFIFAEAVHELDQYRRFRDATQLPVLANITEFGQTPMFTRDELHQVGVSIILYPLSAFRAANKAAENVYQHIRKDGTQAAVLVGMQTREELYRSINYYAYENKLDQLFNTKHDDRNK</sequence>
<dbReference type="CDD" id="cd00377">
    <property type="entry name" value="ICL_PEPM"/>
    <property type="match status" value="1"/>
</dbReference>
<dbReference type="EMBL" id="JBDJNQ010000001">
    <property type="protein sequence ID" value="MEN5375901.1"/>
    <property type="molecule type" value="Genomic_DNA"/>
</dbReference>
<feature type="binding site" evidence="6">
    <location>
        <position position="269"/>
    </location>
    <ligand>
        <name>substrate</name>
    </ligand>
</feature>
<name>A0ABV0BME7_9SPHI</name>
<evidence type="ECO:0000256" key="6">
    <source>
        <dbReference type="HAMAP-Rule" id="MF_01939"/>
    </source>
</evidence>
<dbReference type="NCBIfam" id="NF008455">
    <property type="entry name" value="PRK11320.1"/>
    <property type="match status" value="1"/>
</dbReference>
<dbReference type="PANTHER" id="PTHR42905">
    <property type="entry name" value="PHOSPHOENOLPYRUVATE CARBOXYLASE"/>
    <property type="match status" value="1"/>
</dbReference>
<accession>A0ABV0BME7</accession>
<keyword evidence="5 6" id="KW-0456">Lyase</keyword>
<dbReference type="Proteomes" id="UP001409291">
    <property type="component" value="Unassembled WGS sequence"/>
</dbReference>
<dbReference type="InterPro" id="IPR039556">
    <property type="entry name" value="ICL/PEPM"/>
</dbReference>
<feature type="binding site" evidence="6">
    <location>
        <position position="240"/>
    </location>
    <ligand>
        <name>substrate</name>
    </ligand>
</feature>
<dbReference type="Pfam" id="PF13714">
    <property type="entry name" value="PEP_mutase"/>
    <property type="match status" value="1"/>
</dbReference>
<keyword evidence="9" id="KW-1185">Reference proteome</keyword>
<comment type="caution">
    <text evidence="8">The sequence shown here is derived from an EMBL/GenBank/DDBJ whole genome shotgun (WGS) entry which is preliminary data.</text>
</comment>
<dbReference type="Gene3D" id="3.20.20.60">
    <property type="entry name" value="Phosphoenolpyruvate-binding domains"/>
    <property type="match status" value="1"/>
</dbReference>
<dbReference type="PANTHER" id="PTHR42905:SF5">
    <property type="entry name" value="CARBOXYVINYL-CARBOXYPHOSPHONATE PHOSPHORYLMUTASE, CHLOROPLASTIC"/>
    <property type="match status" value="1"/>
</dbReference>
<evidence type="ECO:0000256" key="3">
    <source>
        <dbReference type="ARBA" id="ARBA00022723"/>
    </source>
</evidence>
<feature type="binding site" evidence="6">
    <location>
        <position position="84"/>
    </location>
    <ligand>
        <name>Mg(2+)</name>
        <dbReference type="ChEBI" id="CHEBI:18420"/>
    </ligand>
</feature>
<keyword evidence="4 6" id="KW-0460">Magnesium</keyword>
<evidence type="ECO:0000256" key="4">
    <source>
        <dbReference type="ARBA" id="ARBA00022842"/>
    </source>
</evidence>
<dbReference type="SUPFAM" id="SSF51621">
    <property type="entry name" value="Phosphoenolpyruvate/pyruvate domain"/>
    <property type="match status" value="1"/>
</dbReference>
<organism evidence="8 9">
    <name type="scientific">Sphingobacterium kitahiroshimense</name>
    <dbReference type="NCBI Taxonomy" id="470446"/>
    <lineage>
        <taxon>Bacteria</taxon>
        <taxon>Pseudomonadati</taxon>
        <taxon>Bacteroidota</taxon>
        <taxon>Sphingobacteriia</taxon>
        <taxon>Sphingobacteriales</taxon>
        <taxon>Sphingobacteriaceae</taxon>
        <taxon>Sphingobacterium</taxon>
    </lineage>
</organism>
<feature type="binding site" evidence="6">
    <location>
        <position position="157"/>
    </location>
    <ligand>
        <name>substrate</name>
    </ligand>
</feature>
<dbReference type="InterPro" id="IPR040442">
    <property type="entry name" value="Pyrv_kinase-like_dom_sf"/>
</dbReference>
<dbReference type="EC" id="4.1.3.30" evidence="6"/>
<feature type="binding site" evidence="6">
    <location>
        <begin position="44"/>
        <end position="46"/>
    </location>
    <ligand>
        <name>substrate</name>
    </ligand>
</feature>
<comment type="pathway">
    <text evidence="6 7">Organic acid metabolism; propanoate degradation.</text>
</comment>
<evidence type="ECO:0000313" key="8">
    <source>
        <dbReference type="EMBL" id="MEN5375901.1"/>
    </source>
</evidence>
<comment type="subunit">
    <text evidence="6">Homotetramer; dimer of dimers.</text>
</comment>
<evidence type="ECO:0000256" key="2">
    <source>
        <dbReference type="ARBA" id="ARBA00009282"/>
    </source>
</evidence>
<proteinExistence type="inferred from homology"/>
<dbReference type="RefSeq" id="WP_346580418.1">
    <property type="nucleotide sequence ID" value="NZ_JBDJNQ010000001.1"/>
</dbReference>
<dbReference type="NCBIfam" id="TIGR02317">
    <property type="entry name" value="prpB"/>
    <property type="match status" value="1"/>
</dbReference>
<dbReference type="InterPro" id="IPR018523">
    <property type="entry name" value="Isocitrate_lyase_ph_CS"/>
</dbReference>
<gene>
    <name evidence="6 8" type="primary">prpB</name>
    <name evidence="8" type="ORF">ABE541_01370</name>
</gene>
<evidence type="ECO:0000256" key="1">
    <source>
        <dbReference type="ARBA" id="ARBA00001946"/>
    </source>
</evidence>
<dbReference type="HAMAP" id="MF_01939">
    <property type="entry name" value="PrpB"/>
    <property type="match status" value="1"/>
</dbReference>
<comment type="function">
    <text evidence="6">Involved in the catabolism of short chain fatty acids (SCFA) via the 2-methylcitrate cycle (propionate degradation route). Catalyzes the thermodynamically favored C-C bond cleavage of (2R,3S)-2-methylisocitrate to yield pyruvate and succinate via an alpha-carboxy-carbanion intermediate.</text>
</comment>
<evidence type="ECO:0000313" key="9">
    <source>
        <dbReference type="Proteomes" id="UP001409291"/>
    </source>
</evidence>
<evidence type="ECO:0000256" key="7">
    <source>
        <dbReference type="RuleBase" id="RU361121"/>
    </source>
</evidence>
<keyword evidence="3 6" id="KW-0479">Metal-binding</keyword>
<feature type="binding site" evidence="6">
    <location>
        <begin position="122"/>
        <end position="123"/>
    </location>
    <ligand>
        <name>substrate</name>
    </ligand>
</feature>
<feature type="binding site" evidence="6">
    <location>
        <begin position="209"/>
        <end position="211"/>
    </location>
    <ligand>
        <name>substrate</name>
    </ligand>
</feature>
<comment type="catalytic activity">
    <reaction evidence="6 7">
        <text>(2S,3R)-3-hydroxybutane-1,2,3-tricarboxylate = pyruvate + succinate</text>
        <dbReference type="Rhea" id="RHEA:16809"/>
        <dbReference type="ChEBI" id="CHEBI:15361"/>
        <dbReference type="ChEBI" id="CHEBI:30031"/>
        <dbReference type="ChEBI" id="CHEBI:57429"/>
        <dbReference type="EC" id="4.1.3.30"/>
    </reaction>
</comment>
<evidence type="ECO:0000256" key="5">
    <source>
        <dbReference type="ARBA" id="ARBA00023239"/>
    </source>
</evidence>
<feature type="binding site" evidence="6">
    <location>
        <position position="86"/>
    </location>
    <ligand>
        <name>Mg(2+)</name>
        <dbReference type="ChEBI" id="CHEBI:18420"/>
    </ligand>
</feature>
<protein>
    <recommendedName>
        <fullName evidence="6">2-methylisocitrate lyase</fullName>
        <shortName evidence="6">2-MIC</shortName>
        <shortName evidence="6">MICL</shortName>
        <ecNumber evidence="6">4.1.3.30</ecNumber>
    </recommendedName>
    <alternativeName>
        <fullName evidence="6">(2R,3S)-2-methylisocitrate lyase</fullName>
    </alternativeName>
</protein>
<dbReference type="InterPro" id="IPR012695">
    <property type="entry name" value="PrpB"/>
</dbReference>
<dbReference type="GO" id="GO:0046421">
    <property type="term" value="F:methylisocitrate lyase activity"/>
    <property type="evidence" value="ECO:0007669"/>
    <property type="project" value="UniProtKB-EC"/>
</dbReference>
<comment type="cofactor">
    <cofactor evidence="1 6">
        <name>Mg(2+)</name>
        <dbReference type="ChEBI" id="CHEBI:18420"/>
    </cofactor>
</comment>
<comment type="similarity">
    <text evidence="2 6 7">Belongs to the isocitrate lyase/PEP mutase superfamily. Methylisocitrate lyase family.</text>
</comment>
<dbReference type="PROSITE" id="PS00161">
    <property type="entry name" value="ISOCITRATE_LYASE"/>
    <property type="match status" value="1"/>
</dbReference>